<dbReference type="InterPro" id="IPR020568">
    <property type="entry name" value="Ribosomal_Su5_D2-typ_SF"/>
</dbReference>
<comment type="catalytic activity">
    <reaction evidence="2">
        <text>Hydrolysis of proteins in presence of ATP.</text>
        <dbReference type="EC" id="3.4.21.53"/>
    </reaction>
</comment>
<dbReference type="GO" id="GO:0005524">
    <property type="term" value="F:ATP binding"/>
    <property type="evidence" value="ECO:0007669"/>
    <property type="project" value="InterPro"/>
</dbReference>
<keyword evidence="2" id="KW-0378">Hydrolase</keyword>
<keyword evidence="3" id="KW-0175">Coiled coil</keyword>
<dbReference type="InterPro" id="IPR008269">
    <property type="entry name" value="Lon_proteolytic"/>
</dbReference>
<dbReference type="InterPro" id="IPR046844">
    <property type="entry name" value="Lon-like_helical"/>
</dbReference>
<dbReference type="InterPro" id="IPR014721">
    <property type="entry name" value="Ribsml_uS5_D2-typ_fold_subgr"/>
</dbReference>
<dbReference type="InterPro" id="IPR027065">
    <property type="entry name" value="Lon_Prtase"/>
</dbReference>
<dbReference type="Gene3D" id="3.40.50.300">
    <property type="entry name" value="P-loop containing nucleotide triphosphate hydrolases"/>
    <property type="match status" value="2"/>
</dbReference>
<dbReference type="PROSITE" id="PS51786">
    <property type="entry name" value="LON_PROTEOLYTIC"/>
    <property type="match status" value="1"/>
</dbReference>
<feature type="active site" evidence="2">
    <location>
        <position position="696"/>
    </location>
</feature>
<dbReference type="InterPro" id="IPR046843">
    <property type="entry name" value="LonB_AAA-LID"/>
</dbReference>
<dbReference type="GO" id="GO:0004252">
    <property type="term" value="F:serine-type endopeptidase activity"/>
    <property type="evidence" value="ECO:0007669"/>
    <property type="project" value="UniProtKB-UniRule"/>
</dbReference>
<evidence type="ECO:0000256" key="2">
    <source>
        <dbReference type="PROSITE-ProRule" id="PRU01122"/>
    </source>
</evidence>
<keyword evidence="1 2" id="KW-0645">Protease</keyword>
<dbReference type="AlphaFoldDB" id="A0A2X0SLB9"/>
<evidence type="ECO:0000313" key="5">
    <source>
        <dbReference type="EMBL" id="SPS06646.1"/>
    </source>
</evidence>
<feature type="active site" evidence="2">
    <location>
        <position position="653"/>
    </location>
</feature>
<comment type="similarity">
    <text evidence="2">Belongs to the peptidase S16 family.</text>
</comment>
<keyword evidence="2" id="KW-0720">Serine protease</keyword>
<dbReference type="SUPFAM" id="SSF52540">
    <property type="entry name" value="P-loop containing nucleoside triphosphate hydrolases"/>
    <property type="match status" value="1"/>
</dbReference>
<dbReference type="InterPro" id="IPR041699">
    <property type="entry name" value="AAA_32"/>
</dbReference>
<dbReference type="Gene3D" id="3.30.230.10">
    <property type="match status" value="1"/>
</dbReference>
<dbReference type="GO" id="GO:0030163">
    <property type="term" value="P:protein catabolic process"/>
    <property type="evidence" value="ECO:0007669"/>
    <property type="project" value="InterPro"/>
</dbReference>
<dbReference type="GO" id="GO:0006508">
    <property type="term" value="P:proteolysis"/>
    <property type="evidence" value="ECO:0007669"/>
    <property type="project" value="UniProtKB-KW"/>
</dbReference>
<evidence type="ECO:0000256" key="3">
    <source>
        <dbReference type="SAM" id="Coils"/>
    </source>
</evidence>
<sequence>MSTHFSLSPQKLHHPCDPDQFTFQTSDDLADLSEIIGQVRAMDAVRFGTGIRHEGYNLFVLGPAGMGKRSMVRQFLEEKATEENKSADWCYINNFSQPHKPQVLRLPSGRGEELKRSMEQLVDYLRSTIPSLFESDDYHAKAAAIQDEFNKRQEQAFDGLHEEAEKQNVALLRTPEGFTLVPVRNGEVIPPVEYEKLPDEEKQRIEAAIAVLQERLEKILRQIPQWRRERHERIKQVNREITQSAAGNFLDELRHVYADLPAILQYFDMVQKDVVENFDAFLKPEESSAIGGMTIVTHQSFHRYRVNVLVGNSMQPGAPIVSEDNPTYGNLIGRIEHVSRFGELVTDFTLIKAGALHRANGGYLLLDVRKVLTQPFSWEGLKRAMQSREIHIESLGQIYGLISTMSLEPEPIPLNVKIVLFGDRLFYYLLQEFDPEFGELFKVAVDFEEYIERNADAHLLYARLIATLSRKESLLPFDRGAVARVIEHAARLAGDKEKLSTHMRSVADLLHEADYWAREAGRAVVGAVDVQRSIDTQIRRHDRLRDQMYEAILRDTLIIATQGEVTGQINGLSVIELGSFAFALPTRITATTRLGEGDLVNIEREVKLSGAIHSKGVLILSSFLAARYARNQPLALAASLVFEQSYGLVEGDSASLAELCALLSNLAHAPISQALAVTGSVNQFGQVQAIGAVNEKIEGFFDICSARGLSGEQGVLIPTSNVKHLMLRRDVVEAAEAGKFRIYSVENVDQAIAILTGLEAGEENSDGKYPKGSINHRVVERLAELTGIREMFARRSITKMDAENSQN</sequence>
<organism evidence="5">
    <name type="scientific">Candidatus Nitrotoga fabula</name>
    <dbReference type="NCBI Taxonomy" id="2182327"/>
    <lineage>
        <taxon>Bacteria</taxon>
        <taxon>Pseudomonadati</taxon>
        <taxon>Pseudomonadota</taxon>
        <taxon>Betaproteobacteria</taxon>
        <taxon>Nitrosomonadales</taxon>
        <taxon>Gallionellaceae</taxon>
        <taxon>Candidatus Nitrotoga</taxon>
    </lineage>
</organism>
<dbReference type="GO" id="GO:0004176">
    <property type="term" value="F:ATP-dependent peptidase activity"/>
    <property type="evidence" value="ECO:0007669"/>
    <property type="project" value="UniProtKB-UniRule"/>
</dbReference>
<dbReference type="Pfam" id="PF20436">
    <property type="entry name" value="LonB_AAA-LID"/>
    <property type="match status" value="1"/>
</dbReference>
<dbReference type="PANTHER" id="PTHR10046">
    <property type="entry name" value="ATP DEPENDENT LON PROTEASE FAMILY MEMBER"/>
    <property type="match status" value="1"/>
</dbReference>
<dbReference type="EC" id="3.4.21.53" evidence="2"/>
<dbReference type="Pfam" id="PF05362">
    <property type="entry name" value="Lon_C"/>
    <property type="match status" value="1"/>
</dbReference>
<proteinExistence type="inferred from homology"/>
<name>A0A2X0SLB9_9PROT</name>
<dbReference type="Gene3D" id="1.10.8.60">
    <property type="match status" value="1"/>
</dbReference>
<evidence type="ECO:0000259" key="4">
    <source>
        <dbReference type="PROSITE" id="PS51786"/>
    </source>
</evidence>
<reference evidence="5" key="1">
    <citation type="submission" date="2018-05" db="EMBL/GenBank/DDBJ databases">
        <authorList>
            <person name="Lanie J.A."/>
            <person name="Ng W.-L."/>
            <person name="Kazmierczak K.M."/>
            <person name="Andrzejewski T.M."/>
            <person name="Davidsen T.M."/>
            <person name="Wayne K.J."/>
            <person name="Tettelin H."/>
            <person name="Glass J.I."/>
            <person name="Rusch D."/>
            <person name="Podicherti R."/>
            <person name="Tsui H.-C.T."/>
            <person name="Winkler M.E."/>
        </authorList>
    </citation>
    <scope>NUCLEOTIDE SEQUENCE</scope>
    <source>
        <strain evidence="5">KNB</strain>
    </source>
</reference>
<dbReference type="SUPFAM" id="SSF54211">
    <property type="entry name" value="Ribosomal protein S5 domain 2-like"/>
    <property type="match status" value="1"/>
</dbReference>
<feature type="domain" description="Lon proteolytic" evidence="4">
    <location>
        <begin position="563"/>
        <end position="758"/>
    </location>
</feature>
<gene>
    <name evidence="5" type="ORF">NITFAB_2239</name>
</gene>
<evidence type="ECO:0000256" key="1">
    <source>
        <dbReference type="ARBA" id="ARBA00022670"/>
    </source>
</evidence>
<dbReference type="InterPro" id="IPR027417">
    <property type="entry name" value="P-loop_NTPase"/>
</dbReference>
<accession>A0A2X0SLB9</accession>
<dbReference type="PRINTS" id="PR00830">
    <property type="entry name" value="ENDOLAPTASE"/>
</dbReference>
<dbReference type="EMBL" id="LS423452">
    <property type="protein sequence ID" value="SPS06646.1"/>
    <property type="molecule type" value="Genomic_DNA"/>
</dbReference>
<protein>
    <recommendedName>
        <fullName evidence="2">endopeptidase La</fullName>
        <ecNumber evidence="2">3.4.21.53</ecNumber>
    </recommendedName>
</protein>
<dbReference type="Pfam" id="PF20437">
    <property type="entry name" value="LonC_helical"/>
    <property type="match status" value="1"/>
</dbReference>
<dbReference type="Pfam" id="PF13654">
    <property type="entry name" value="AAA_32"/>
    <property type="match status" value="1"/>
</dbReference>
<feature type="coiled-coil region" evidence="3">
    <location>
        <begin position="202"/>
        <end position="229"/>
    </location>
</feature>